<dbReference type="Gene3D" id="2.120.10.70">
    <property type="entry name" value="Fucose-specific lectin"/>
    <property type="match status" value="2"/>
</dbReference>
<feature type="chain" id="PRO_5002725631" evidence="1">
    <location>
        <begin position="33"/>
        <end position="506"/>
    </location>
</feature>
<feature type="signal peptide" evidence="1">
    <location>
        <begin position="1"/>
        <end position="32"/>
    </location>
</feature>
<organism evidence="3">
    <name type="scientific">Salinispora arenicola (strain CNS-205)</name>
    <dbReference type="NCBI Taxonomy" id="391037"/>
    <lineage>
        <taxon>Bacteria</taxon>
        <taxon>Bacillati</taxon>
        <taxon>Actinomycetota</taxon>
        <taxon>Actinomycetes</taxon>
        <taxon>Micromonosporales</taxon>
        <taxon>Micromonosporaceae</taxon>
        <taxon>Salinispora</taxon>
    </lineage>
</organism>
<dbReference type="InterPro" id="IPR011055">
    <property type="entry name" value="Dup_hybrid_motif"/>
</dbReference>
<dbReference type="KEGG" id="saq:Sare_2500"/>
<sequence>MTRAAPRAGLAAFLAACLVATGVLMGALPARAAPVFKAPFPCGQQWTYSHHSSEVRQALDFVRADGGVTDGTPVLASAAGTAYRHSQPSGAGNYVVIDHGSGWQTYYFHLSAYSVATGARVSQGQQIGLTGNTGNSFGAHIHYEQLYHGVGRTIVINGVSLAPYPGSYHQRYLTSDNCGRFAEPVGGRAFGFGSGQHYVAVGSAGTLASLSWSPESGVVQADWGGGVLTGRAMGYAHAGQRHVFARGRDDTLRHWWFGPGMSVPGLDDWDTVGRVVSDPTGFAYGSQQHVFYRNPDGWLEHRFYDLDTGRVTGGVWPGGRFVGNPFAFVHRDQQHVFGRTASGGLIHWYWWPGISPGTDDWGVRSGVASDPTGFSYGGQHHVFFRDSDGGLGHRFFDDLSGTFGGGVWPGAVFVGNPHAFVHRDQQHVFGRTASGDLVHWYWWPGIDPRVDDWGARGVVTGDPAGLSAAGQHHVFYRLGDGTLEHRFVDDTTGQIVTDNWGGSLAP</sequence>
<feature type="domain" description="M23ase beta-sheet core" evidence="2">
    <location>
        <begin position="68"/>
        <end position="147"/>
    </location>
</feature>
<evidence type="ECO:0000313" key="3">
    <source>
        <dbReference type="EMBL" id="ABV98343.1"/>
    </source>
</evidence>
<dbReference type="STRING" id="391037.Sare_2500"/>
<dbReference type="SUPFAM" id="SSF51261">
    <property type="entry name" value="Duplicated hybrid motif"/>
    <property type="match status" value="1"/>
</dbReference>
<dbReference type="InterPro" id="IPR050570">
    <property type="entry name" value="Cell_wall_metabolism_enzyme"/>
</dbReference>
<dbReference type="AlphaFoldDB" id="A8M381"/>
<proteinExistence type="predicted"/>
<keyword evidence="1" id="KW-0732">Signal</keyword>
<dbReference type="MEROPS" id="M23.014"/>
<dbReference type="PANTHER" id="PTHR21666">
    <property type="entry name" value="PEPTIDASE-RELATED"/>
    <property type="match status" value="1"/>
</dbReference>
<dbReference type="Pfam" id="PF01551">
    <property type="entry name" value="Peptidase_M23"/>
    <property type="match status" value="1"/>
</dbReference>
<dbReference type="eggNOG" id="COG0739">
    <property type="taxonomic scope" value="Bacteria"/>
</dbReference>
<dbReference type="HOGENOM" id="CLU_538498_0_0_11"/>
<dbReference type="CDD" id="cd12797">
    <property type="entry name" value="M23_peptidase"/>
    <property type="match status" value="1"/>
</dbReference>
<dbReference type="Pfam" id="PF03984">
    <property type="entry name" value="DUF346"/>
    <property type="match status" value="5"/>
</dbReference>
<dbReference type="PANTHER" id="PTHR21666:SF270">
    <property type="entry name" value="MUREIN HYDROLASE ACTIVATOR ENVC"/>
    <property type="match status" value="1"/>
</dbReference>
<accession>A8M381</accession>
<dbReference type="GO" id="GO:0004222">
    <property type="term" value="F:metalloendopeptidase activity"/>
    <property type="evidence" value="ECO:0007669"/>
    <property type="project" value="TreeGrafter"/>
</dbReference>
<dbReference type="Gene3D" id="2.70.70.10">
    <property type="entry name" value="Glucose Permease (Domain IIA)"/>
    <property type="match status" value="1"/>
</dbReference>
<gene>
    <name evidence="3" type="ordered locus">Sare_2500</name>
</gene>
<protein>
    <submittedName>
        <fullName evidence="3">Peptidase M23B</fullName>
    </submittedName>
</protein>
<dbReference type="SUPFAM" id="SSF89372">
    <property type="entry name" value="Fucose-specific lectin"/>
    <property type="match status" value="1"/>
</dbReference>
<name>A8M381_SALAI</name>
<dbReference type="InterPro" id="IPR007132">
    <property type="entry name" value="DUF346"/>
</dbReference>
<reference evidence="3" key="1">
    <citation type="submission" date="2007-10" db="EMBL/GenBank/DDBJ databases">
        <title>Complete sequence of Salinispora arenicola CNS-205.</title>
        <authorList>
            <consortium name="US DOE Joint Genome Institute"/>
            <person name="Copeland A."/>
            <person name="Lucas S."/>
            <person name="Lapidus A."/>
            <person name="Barry K."/>
            <person name="Glavina del Rio T."/>
            <person name="Dalin E."/>
            <person name="Tice H."/>
            <person name="Pitluck S."/>
            <person name="Foster B."/>
            <person name="Schmutz J."/>
            <person name="Larimer F."/>
            <person name="Land M."/>
            <person name="Hauser L."/>
            <person name="Kyrpides N."/>
            <person name="Ivanova N."/>
            <person name="Jensen P.R."/>
            <person name="Moore B.S."/>
            <person name="Penn K."/>
            <person name="Jenkins C."/>
            <person name="Udwary D."/>
            <person name="Xiang L."/>
            <person name="Gontang E."/>
            <person name="Richardson P."/>
        </authorList>
    </citation>
    <scope>NUCLEOTIDE SEQUENCE [LARGE SCALE GENOMIC DNA]</scope>
    <source>
        <strain evidence="3">CNS-205</strain>
    </source>
</reference>
<dbReference type="EMBL" id="CP000850">
    <property type="protein sequence ID" value="ABV98343.1"/>
    <property type="molecule type" value="Genomic_DNA"/>
</dbReference>
<dbReference type="InterPro" id="IPR016047">
    <property type="entry name" value="M23ase_b-sheet_dom"/>
</dbReference>
<dbReference type="PATRIC" id="fig|391037.6.peg.2539"/>
<evidence type="ECO:0000259" key="2">
    <source>
        <dbReference type="Pfam" id="PF01551"/>
    </source>
</evidence>
<evidence type="ECO:0000256" key="1">
    <source>
        <dbReference type="SAM" id="SignalP"/>
    </source>
</evidence>
<dbReference type="OrthoDB" id="581998at2"/>